<dbReference type="AlphaFoldDB" id="A0AAW0DF09"/>
<evidence type="ECO:0000313" key="2">
    <source>
        <dbReference type="Proteomes" id="UP001383192"/>
    </source>
</evidence>
<organism evidence="1 2">
    <name type="scientific">Paramarasmius palmivorus</name>
    <dbReference type="NCBI Taxonomy" id="297713"/>
    <lineage>
        <taxon>Eukaryota</taxon>
        <taxon>Fungi</taxon>
        <taxon>Dikarya</taxon>
        <taxon>Basidiomycota</taxon>
        <taxon>Agaricomycotina</taxon>
        <taxon>Agaricomycetes</taxon>
        <taxon>Agaricomycetidae</taxon>
        <taxon>Agaricales</taxon>
        <taxon>Marasmiineae</taxon>
        <taxon>Marasmiaceae</taxon>
        <taxon>Paramarasmius</taxon>
    </lineage>
</organism>
<reference evidence="1 2" key="1">
    <citation type="submission" date="2024-01" db="EMBL/GenBank/DDBJ databases">
        <title>A draft genome for a cacao thread blight-causing isolate of Paramarasmius palmivorus.</title>
        <authorList>
            <person name="Baruah I.K."/>
            <person name="Bukari Y."/>
            <person name="Amoako-Attah I."/>
            <person name="Meinhardt L.W."/>
            <person name="Bailey B.A."/>
            <person name="Cohen S.P."/>
        </authorList>
    </citation>
    <scope>NUCLEOTIDE SEQUENCE [LARGE SCALE GENOMIC DNA]</scope>
    <source>
        <strain evidence="1 2">GH-12</strain>
    </source>
</reference>
<name>A0AAW0DF09_9AGAR</name>
<sequence length="156" mass="17424">MARSTSTPKTRLTAADRLEFLRREKHIVPGSIELHSVGCARCGIKIKLDARPKSGAYYLSNWVKHRDHYCKGRVEEELKGENSEKTTPAVKNKRRVSVADTWAGVKIMPPRRVTKVLKPPVVQVARAPTKFDYLVLAAAIKLEEYYAAEAALAPSP</sequence>
<gene>
    <name evidence="1" type="ORF">VNI00_004809</name>
</gene>
<protein>
    <submittedName>
        <fullName evidence="1">Uncharacterized protein</fullName>
    </submittedName>
</protein>
<dbReference type="Proteomes" id="UP001383192">
    <property type="component" value="Unassembled WGS sequence"/>
</dbReference>
<accession>A0AAW0DF09</accession>
<proteinExistence type="predicted"/>
<evidence type="ECO:0000313" key="1">
    <source>
        <dbReference type="EMBL" id="KAK7051309.1"/>
    </source>
</evidence>
<dbReference type="EMBL" id="JAYKXP010000013">
    <property type="protein sequence ID" value="KAK7051309.1"/>
    <property type="molecule type" value="Genomic_DNA"/>
</dbReference>
<comment type="caution">
    <text evidence="1">The sequence shown here is derived from an EMBL/GenBank/DDBJ whole genome shotgun (WGS) entry which is preliminary data.</text>
</comment>
<keyword evidence="2" id="KW-1185">Reference proteome</keyword>